<organism evidence="2 3">
    <name type="scientific">bacterium (Candidatus Ratteibacteria) CG23_combo_of_CG06-09_8_20_14_all_48_7</name>
    <dbReference type="NCBI Taxonomy" id="2014292"/>
    <lineage>
        <taxon>Bacteria</taxon>
        <taxon>Candidatus Ratteibacteria</taxon>
    </lineage>
</organism>
<evidence type="ECO:0008006" key="4">
    <source>
        <dbReference type="Google" id="ProtNLM"/>
    </source>
</evidence>
<comment type="caution">
    <text evidence="2">The sequence shown here is derived from an EMBL/GenBank/DDBJ whole genome shotgun (WGS) entry which is preliminary data.</text>
</comment>
<protein>
    <recommendedName>
        <fullName evidence="4">Ubiquinone biosynthesis protein UbiB</fullName>
    </recommendedName>
</protein>
<sequence>MLPLRNLGRVRQVLTVVTRHGLGYLTDRILSEPVFRFLRPRKIQVPSEIVAAERLVSALEALGPTYVKLGQFLSLRPDILPPAFINAFSKLYDKVKPVPFTEIKEVVQEEFGKSV</sequence>
<dbReference type="PANTHER" id="PTHR10566:SF113">
    <property type="entry name" value="PROTEIN ACTIVITY OF BC1 COMPLEX KINASE 7, CHLOROPLASTIC"/>
    <property type="match status" value="1"/>
</dbReference>
<dbReference type="InterPro" id="IPR050154">
    <property type="entry name" value="UbiB_kinase"/>
</dbReference>
<feature type="non-terminal residue" evidence="2">
    <location>
        <position position="115"/>
    </location>
</feature>
<dbReference type="AlphaFoldDB" id="A0A2G9YC76"/>
<proteinExistence type="inferred from homology"/>
<dbReference type="EMBL" id="PCRF01000142">
    <property type="protein sequence ID" value="PIP16323.1"/>
    <property type="molecule type" value="Genomic_DNA"/>
</dbReference>
<dbReference type="Proteomes" id="UP000230392">
    <property type="component" value="Unassembled WGS sequence"/>
</dbReference>
<dbReference type="PANTHER" id="PTHR10566">
    <property type="entry name" value="CHAPERONE-ACTIVITY OF BC1 COMPLEX CABC1 -RELATED"/>
    <property type="match status" value="1"/>
</dbReference>
<gene>
    <name evidence="2" type="ORF">COX46_02925</name>
</gene>
<evidence type="ECO:0000256" key="1">
    <source>
        <dbReference type="ARBA" id="ARBA00009670"/>
    </source>
</evidence>
<evidence type="ECO:0000313" key="2">
    <source>
        <dbReference type="EMBL" id="PIP16323.1"/>
    </source>
</evidence>
<reference evidence="2 3" key="1">
    <citation type="submission" date="2017-09" db="EMBL/GenBank/DDBJ databases">
        <title>Depth-based differentiation of microbial function through sediment-hosted aquifers and enrichment of novel symbionts in the deep terrestrial subsurface.</title>
        <authorList>
            <person name="Probst A.J."/>
            <person name="Ladd B."/>
            <person name="Jarett J.K."/>
            <person name="Geller-Mcgrath D.E."/>
            <person name="Sieber C.M."/>
            <person name="Emerson J.B."/>
            <person name="Anantharaman K."/>
            <person name="Thomas B.C."/>
            <person name="Malmstrom R."/>
            <person name="Stieglmeier M."/>
            <person name="Klingl A."/>
            <person name="Woyke T."/>
            <person name="Ryan C.M."/>
            <person name="Banfield J.F."/>
        </authorList>
    </citation>
    <scope>NUCLEOTIDE SEQUENCE [LARGE SCALE GENOMIC DNA]</scope>
    <source>
        <strain evidence="2">CG23_combo_of_CG06-09_8_20_14_all_48_7</strain>
    </source>
</reference>
<evidence type="ECO:0000313" key="3">
    <source>
        <dbReference type="Proteomes" id="UP000230392"/>
    </source>
</evidence>
<accession>A0A2G9YC76</accession>
<comment type="similarity">
    <text evidence="1">Belongs to the protein kinase superfamily. ADCK protein kinase family.</text>
</comment>
<name>A0A2G9YC76_9BACT</name>